<keyword evidence="7 8" id="KW-0472">Membrane</keyword>
<reference evidence="12 13" key="1">
    <citation type="submission" date="2012-12" db="EMBL/GenBank/DDBJ databases">
        <title>Genome assembly of Fulvivirga imtechensis AK7.</title>
        <authorList>
            <person name="Nupur N."/>
            <person name="Khatri I."/>
            <person name="Kumar R."/>
            <person name="Subramanian S."/>
            <person name="Pinnaka A."/>
        </authorList>
    </citation>
    <scope>NUCLEOTIDE SEQUENCE [LARGE SCALE GENOMIC DNA]</scope>
    <source>
        <strain evidence="12 13">AK7</strain>
    </source>
</reference>
<evidence type="ECO:0000256" key="1">
    <source>
        <dbReference type="ARBA" id="ARBA00004651"/>
    </source>
</evidence>
<evidence type="ECO:0000259" key="10">
    <source>
        <dbReference type="PROSITE" id="PS50929"/>
    </source>
</evidence>
<dbReference type="Gene3D" id="3.90.70.10">
    <property type="entry name" value="Cysteine proteinases"/>
    <property type="match status" value="1"/>
</dbReference>
<dbReference type="InterPro" id="IPR036640">
    <property type="entry name" value="ABC1_TM_sf"/>
</dbReference>
<dbReference type="AlphaFoldDB" id="L8JUC3"/>
<dbReference type="EMBL" id="AMZN01000024">
    <property type="protein sequence ID" value="ELR72375.1"/>
    <property type="molecule type" value="Genomic_DNA"/>
</dbReference>
<dbReference type="InterPro" id="IPR003593">
    <property type="entry name" value="AAA+_ATPase"/>
</dbReference>
<dbReference type="GO" id="GO:0008233">
    <property type="term" value="F:peptidase activity"/>
    <property type="evidence" value="ECO:0007669"/>
    <property type="project" value="InterPro"/>
</dbReference>
<sequence length="726" mass="81340">MSRSIKVKQHDVTDCGAACLASVASFYGLKLPISRIRQYASTDQKGTNVLGMIEAAEKLGFVAKGVRGEFSSLLKIPKPAIAHIIVNKVLHHFVVIFEANEKHVKVMDPGDGRMHTYSNDEFMQLWTGVLLLLLPDDGFEKGNEKVSVGRRLWYLLRPHKTIMLQALFGAAIFTILGLSTSLYVQKIVDHVLVEGNKNLLNLLSIIIIMLVLLIVQIFIGATKSIFTLKTGQLIDARLILGYYKHLLRLPQRFFDNMRVGEIISRVNDAVKIRAFINDTLIELIVNIFIVLFAFGLMFIYYWKLALIMLMIIPFYGLVYFFTNRLNKKTQRKLMESAADLESQLVESLNSVYTIKSFGLEEHANIKTETRFIKLLNNVYVSGKNSIFSGNASQFISRLFTIILLWAGSVFVIDNAITPGELLSFYALVGYLTGPVSSLIGMNKTIQDALIASDRLFELMDLEKEDGENKIKISPEQLGDIHFKDIHFRYGSRTNVFEGLNMKLAFGKVNAIVGESGSGKTTFMSIIQCIYPIEQGAITIGELNLKYTDKESLRDIIGVVPQKIDLFAGNVIDNIAVGDYEPDMQRIIKICSQLNILEFIESLPAGFNTYLGENGASLSGGQKQRIAIARALYREPEILILDEATSSLDSASEQYVQNAVDLLARQGKTVILIAHRLSTVRSADHIVVLQKGKLVEQGTHEALLEVRGHYFNLWKQQLPMLEERSVA</sequence>
<feature type="domain" description="Peptidase C39" evidence="11">
    <location>
        <begin position="9"/>
        <end position="133"/>
    </location>
</feature>
<feature type="transmembrane region" description="Helical" evidence="8">
    <location>
        <begin position="162"/>
        <end position="184"/>
    </location>
</feature>
<feature type="transmembrane region" description="Helical" evidence="8">
    <location>
        <begin position="305"/>
        <end position="322"/>
    </location>
</feature>
<organism evidence="12 13">
    <name type="scientific">Fulvivirga imtechensis AK7</name>
    <dbReference type="NCBI Taxonomy" id="1237149"/>
    <lineage>
        <taxon>Bacteria</taxon>
        <taxon>Pseudomonadati</taxon>
        <taxon>Bacteroidota</taxon>
        <taxon>Cytophagia</taxon>
        <taxon>Cytophagales</taxon>
        <taxon>Fulvivirgaceae</taxon>
        <taxon>Fulvivirga</taxon>
    </lineage>
</organism>
<dbReference type="GO" id="GO:0015421">
    <property type="term" value="F:ABC-type oligopeptide transporter activity"/>
    <property type="evidence" value="ECO:0007669"/>
    <property type="project" value="TreeGrafter"/>
</dbReference>
<dbReference type="Gene3D" id="1.20.1560.10">
    <property type="entry name" value="ABC transporter type 1, transmembrane domain"/>
    <property type="match status" value="1"/>
</dbReference>
<dbReference type="CDD" id="cd02418">
    <property type="entry name" value="Peptidase_C39B"/>
    <property type="match status" value="1"/>
</dbReference>
<comment type="caution">
    <text evidence="12">The sequence shown here is derived from an EMBL/GenBank/DDBJ whole genome shotgun (WGS) entry which is preliminary data.</text>
</comment>
<keyword evidence="13" id="KW-1185">Reference proteome</keyword>
<evidence type="ECO:0000259" key="11">
    <source>
        <dbReference type="PROSITE" id="PS50990"/>
    </source>
</evidence>
<dbReference type="InterPro" id="IPR039421">
    <property type="entry name" value="Type_1_exporter"/>
</dbReference>
<feature type="domain" description="ABC transporter" evidence="9">
    <location>
        <begin position="480"/>
        <end position="715"/>
    </location>
</feature>
<dbReference type="Gene3D" id="3.40.50.300">
    <property type="entry name" value="P-loop containing nucleotide triphosphate hydrolases"/>
    <property type="match status" value="1"/>
</dbReference>
<evidence type="ECO:0000259" key="9">
    <source>
        <dbReference type="PROSITE" id="PS50893"/>
    </source>
</evidence>
<dbReference type="MEROPS" id="C39.001"/>
<dbReference type="PANTHER" id="PTHR43394">
    <property type="entry name" value="ATP-DEPENDENT PERMEASE MDL1, MITOCHONDRIAL"/>
    <property type="match status" value="1"/>
</dbReference>
<keyword evidence="5 12" id="KW-0067">ATP-binding</keyword>
<dbReference type="SUPFAM" id="SSF52540">
    <property type="entry name" value="P-loop containing nucleoside triphosphate hydrolases"/>
    <property type="match status" value="1"/>
</dbReference>
<name>L8JUC3_9BACT</name>
<dbReference type="SMART" id="SM00382">
    <property type="entry name" value="AAA"/>
    <property type="match status" value="1"/>
</dbReference>
<keyword evidence="6 8" id="KW-1133">Transmembrane helix</keyword>
<dbReference type="eggNOG" id="COG2274">
    <property type="taxonomic scope" value="Bacteria"/>
</dbReference>
<dbReference type="OrthoDB" id="1522160at2"/>
<dbReference type="PROSITE" id="PS50893">
    <property type="entry name" value="ABC_TRANSPORTER_2"/>
    <property type="match status" value="1"/>
</dbReference>
<dbReference type="PROSITE" id="PS50929">
    <property type="entry name" value="ABC_TM1F"/>
    <property type="match status" value="1"/>
</dbReference>
<dbReference type="Pfam" id="PF03412">
    <property type="entry name" value="Peptidase_C39"/>
    <property type="match status" value="1"/>
</dbReference>
<evidence type="ECO:0000256" key="3">
    <source>
        <dbReference type="ARBA" id="ARBA00022741"/>
    </source>
</evidence>
<dbReference type="Pfam" id="PF00005">
    <property type="entry name" value="ABC_tran"/>
    <property type="match status" value="1"/>
</dbReference>
<feature type="transmembrane region" description="Helical" evidence="8">
    <location>
        <begin position="199"/>
        <end position="219"/>
    </location>
</feature>
<dbReference type="GO" id="GO:0016887">
    <property type="term" value="F:ATP hydrolysis activity"/>
    <property type="evidence" value="ECO:0007669"/>
    <property type="project" value="InterPro"/>
</dbReference>
<accession>L8JUC3</accession>
<dbReference type="PROSITE" id="PS50990">
    <property type="entry name" value="PEPTIDASE_C39"/>
    <property type="match status" value="1"/>
</dbReference>
<evidence type="ECO:0000256" key="6">
    <source>
        <dbReference type="ARBA" id="ARBA00022989"/>
    </source>
</evidence>
<dbReference type="Pfam" id="PF00664">
    <property type="entry name" value="ABC_membrane"/>
    <property type="match status" value="1"/>
</dbReference>
<evidence type="ECO:0000256" key="2">
    <source>
        <dbReference type="ARBA" id="ARBA00022692"/>
    </source>
</evidence>
<feature type="domain" description="ABC transmembrane type-1" evidence="10">
    <location>
        <begin position="166"/>
        <end position="447"/>
    </location>
</feature>
<dbReference type="InterPro" id="IPR011527">
    <property type="entry name" value="ABC1_TM_dom"/>
</dbReference>
<dbReference type="InterPro" id="IPR017871">
    <property type="entry name" value="ABC_transporter-like_CS"/>
</dbReference>
<dbReference type="GO" id="GO:0005886">
    <property type="term" value="C:plasma membrane"/>
    <property type="evidence" value="ECO:0007669"/>
    <property type="project" value="UniProtKB-SubCell"/>
</dbReference>
<comment type="subcellular location">
    <subcellularLocation>
        <location evidence="1">Cell membrane</location>
        <topology evidence="1">Multi-pass membrane protein</topology>
    </subcellularLocation>
</comment>
<evidence type="ECO:0000256" key="7">
    <source>
        <dbReference type="ARBA" id="ARBA00023136"/>
    </source>
</evidence>
<dbReference type="Proteomes" id="UP000011135">
    <property type="component" value="Unassembled WGS sequence"/>
</dbReference>
<evidence type="ECO:0000313" key="12">
    <source>
        <dbReference type="EMBL" id="ELR72375.1"/>
    </source>
</evidence>
<evidence type="ECO:0000313" key="13">
    <source>
        <dbReference type="Proteomes" id="UP000011135"/>
    </source>
</evidence>
<dbReference type="STRING" id="1237149.C900_01657"/>
<dbReference type="PANTHER" id="PTHR43394:SF1">
    <property type="entry name" value="ATP-BINDING CASSETTE SUB-FAMILY B MEMBER 10, MITOCHONDRIAL"/>
    <property type="match status" value="1"/>
</dbReference>
<dbReference type="GO" id="GO:0006508">
    <property type="term" value="P:proteolysis"/>
    <property type="evidence" value="ECO:0007669"/>
    <property type="project" value="InterPro"/>
</dbReference>
<evidence type="ECO:0000256" key="8">
    <source>
        <dbReference type="SAM" id="Phobius"/>
    </source>
</evidence>
<keyword evidence="3" id="KW-0547">Nucleotide-binding</keyword>
<dbReference type="PATRIC" id="fig|1237149.3.peg.1611"/>
<dbReference type="RefSeq" id="WP_009579092.1">
    <property type="nucleotide sequence ID" value="NZ_AMZN01000024.1"/>
</dbReference>
<evidence type="ECO:0000256" key="5">
    <source>
        <dbReference type="ARBA" id="ARBA00022840"/>
    </source>
</evidence>
<protein>
    <submittedName>
        <fullName evidence="12">Lipid A export ATP-binding/permease protein MsbA</fullName>
    </submittedName>
</protein>
<proteinExistence type="predicted"/>
<dbReference type="FunFam" id="3.40.50.300:FF:000218">
    <property type="entry name" value="Multidrug ABC transporter ATP-binding protein"/>
    <property type="match status" value="1"/>
</dbReference>
<feature type="transmembrane region" description="Helical" evidence="8">
    <location>
        <begin position="280"/>
        <end position="299"/>
    </location>
</feature>
<feature type="transmembrane region" description="Helical" evidence="8">
    <location>
        <begin position="394"/>
        <end position="416"/>
    </location>
</feature>
<dbReference type="InterPro" id="IPR027417">
    <property type="entry name" value="P-loop_NTPase"/>
</dbReference>
<dbReference type="CDD" id="cd18570">
    <property type="entry name" value="ABC_6TM_PCAT1_LagD_like"/>
    <property type="match status" value="1"/>
</dbReference>
<keyword evidence="2 8" id="KW-0812">Transmembrane</keyword>
<gene>
    <name evidence="12" type="ORF">C900_01657</name>
</gene>
<dbReference type="SUPFAM" id="SSF90123">
    <property type="entry name" value="ABC transporter transmembrane region"/>
    <property type="match status" value="1"/>
</dbReference>
<dbReference type="InterPro" id="IPR003439">
    <property type="entry name" value="ABC_transporter-like_ATP-bd"/>
</dbReference>
<keyword evidence="4" id="KW-0378">Hydrolase</keyword>
<dbReference type="PROSITE" id="PS00211">
    <property type="entry name" value="ABC_TRANSPORTER_1"/>
    <property type="match status" value="1"/>
</dbReference>
<dbReference type="InterPro" id="IPR005074">
    <property type="entry name" value="Peptidase_C39"/>
</dbReference>
<dbReference type="GO" id="GO:0005524">
    <property type="term" value="F:ATP binding"/>
    <property type="evidence" value="ECO:0007669"/>
    <property type="project" value="UniProtKB-KW"/>
</dbReference>
<evidence type="ECO:0000256" key="4">
    <source>
        <dbReference type="ARBA" id="ARBA00022801"/>
    </source>
</evidence>